<evidence type="ECO:0000313" key="3">
    <source>
        <dbReference type="Proteomes" id="UP001454036"/>
    </source>
</evidence>
<feature type="region of interest" description="Disordered" evidence="1">
    <location>
        <begin position="90"/>
        <end position="111"/>
    </location>
</feature>
<dbReference type="EMBL" id="BAABME010001766">
    <property type="protein sequence ID" value="GAA0151342.1"/>
    <property type="molecule type" value="Genomic_DNA"/>
</dbReference>
<feature type="compositionally biased region" description="Basic and acidic residues" evidence="1">
    <location>
        <begin position="102"/>
        <end position="111"/>
    </location>
</feature>
<dbReference type="AlphaFoldDB" id="A0AAV3PHY4"/>
<sequence length="111" mass="12490">MGKFTETSDTAFFFWFIILVLTRIKSLINTLQTKYFPPNVDFCSRDIDPSDGKESATEKMRTPAGRSFGAIKEAVEEFAKTTAMAVGDVVHKTKRKGTQSKPIHENVKDEL</sequence>
<gene>
    <name evidence="2" type="ORF">LIER_10081</name>
</gene>
<dbReference type="Proteomes" id="UP001454036">
    <property type="component" value="Unassembled WGS sequence"/>
</dbReference>
<accession>A0AAV3PHY4</accession>
<dbReference type="PANTHER" id="PTHR35463:SF10">
    <property type="entry name" value="TRANSMEMBRANE PROTEIN"/>
    <property type="match status" value="1"/>
</dbReference>
<keyword evidence="3" id="KW-1185">Reference proteome</keyword>
<organism evidence="2 3">
    <name type="scientific">Lithospermum erythrorhizon</name>
    <name type="common">Purple gromwell</name>
    <name type="synonym">Lithospermum officinale var. erythrorhizon</name>
    <dbReference type="NCBI Taxonomy" id="34254"/>
    <lineage>
        <taxon>Eukaryota</taxon>
        <taxon>Viridiplantae</taxon>
        <taxon>Streptophyta</taxon>
        <taxon>Embryophyta</taxon>
        <taxon>Tracheophyta</taxon>
        <taxon>Spermatophyta</taxon>
        <taxon>Magnoliopsida</taxon>
        <taxon>eudicotyledons</taxon>
        <taxon>Gunneridae</taxon>
        <taxon>Pentapetalae</taxon>
        <taxon>asterids</taxon>
        <taxon>lamiids</taxon>
        <taxon>Boraginales</taxon>
        <taxon>Boraginaceae</taxon>
        <taxon>Boraginoideae</taxon>
        <taxon>Lithospermeae</taxon>
        <taxon>Lithospermum</taxon>
    </lineage>
</organism>
<evidence type="ECO:0000313" key="2">
    <source>
        <dbReference type="EMBL" id="GAA0151342.1"/>
    </source>
</evidence>
<comment type="caution">
    <text evidence="2">The sequence shown here is derived from an EMBL/GenBank/DDBJ whole genome shotgun (WGS) entry which is preliminary data.</text>
</comment>
<evidence type="ECO:0000256" key="1">
    <source>
        <dbReference type="SAM" id="MobiDB-lite"/>
    </source>
</evidence>
<protein>
    <submittedName>
        <fullName evidence="2">Uncharacterized protein</fullName>
    </submittedName>
</protein>
<dbReference type="PANTHER" id="PTHR35463">
    <property type="entry name" value="TRANSMEMBRANE PROTEIN"/>
    <property type="match status" value="1"/>
</dbReference>
<proteinExistence type="predicted"/>
<reference evidence="2 3" key="1">
    <citation type="submission" date="2024-01" db="EMBL/GenBank/DDBJ databases">
        <title>The complete chloroplast genome sequence of Lithospermum erythrorhizon: insights into the phylogenetic relationship among Boraginaceae species and the maternal lineages of purple gromwells.</title>
        <authorList>
            <person name="Okada T."/>
            <person name="Watanabe K."/>
        </authorList>
    </citation>
    <scope>NUCLEOTIDE SEQUENCE [LARGE SCALE GENOMIC DNA]</scope>
</reference>
<name>A0AAV3PHY4_LITER</name>